<comment type="caution">
    <text evidence="2">The sequence shown here is derived from an EMBL/GenBank/DDBJ whole genome shotgun (WGS) entry which is preliminary data.</text>
</comment>
<dbReference type="AlphaFoldDB" id="A0A6A3KEC6"/>
<proteinExistence type="predicted"/>
<reference evidence="2 3" key="1">
    <citation type="submission" date="2018-09" db="EMBL/GenBank/DDBJ databases">
        <title>Genomic investigation of the strawberry pathogen Phytophthora fragariae indicates pathogenicity is determined by transcriptional variation in three key races.</title>
        <authorList>
            <person name="Adams T.M."/>
            <person name="Armitage A.D."/>
            <person name="Sobczyk M.K."/>
            <person name="Bates H.J."/>
            <person name="Dunwell J.M."/>
            <person name="Nellist C.F."/>
            <person name="Harrison R.J."/>
        </authorList>
    </citation>
    <scope>NUCLEOTIDE SEQUENCE [LARGE SCALE GENOMIC DNA]</scope>
    <source>
        <strain evidence="2 3">SCRP245</strain>
    </source>
</reference>
<feature type="compositionally biased region" description="Low complexity" evidence="1">
    <location>
        <begin position="380"/>
        <end position="396"/>
    </location>
</feature>
<feature type="region of interest" description="Disordered" evidence="1">
    <location>
        <begin position="668"/>
        <end position="705"/>
    </location>
</feature>
<feature type="compositionally biased region" description="Polar residues" evidence="1">
    <location>
        <begin position="565"/>
        <end position="576"/>
    </location>
</feature>
<feature type="region of interest" description="Disordered" evidence="1">
    <location>
        <begin position="927"/>
        <end position="963"/>
    </location>
</feature>
<name>A0A6A3KEC6_9STRA</name>
<gene>
    <name evidence="2" type="ORF">PF011_g12677</name>
</gene>
<evidence type="ECO:0000313" key="2">
    <source>
        <dbReference type="EMBL" id="KAE9003938.1"/>
    </source>
</evidence>
<dbReference type="Proteomes" id="UP000460718">
    <property type="component" value="Unassembled WGS sequence"/>
</dbReference>
<feature type="compositionally biased region" description="Polar residues" evidence="1">
    <location>
        <begin position="932"/>
        <end position="944"/>
    </location>
</feature>
<feature type="compositionally biased region" description="Low complexity" evidence="1">
    <location>
        <begin position="669"/>
        <end position="679"/>
    </location>
</feature>
<feature type="region of interest" description="Disordered" evidence="1">
    <location>
        <begin position="482"/>
        <end position="546"/>
    </location>
</feature>
<evidence type="ECO:0000256" key="1">
    <source>
        <dbReference type="SAM" id="MobiDB-lite"/>
    </source>
</evidence>
<feature type="region of interest" description="Disordered" evidence="1">
    <location>
        <begin position="1"/>
        <end position="31"/>
    </location>
</feature>
<evidence type="ECO:0000313" key="3">
    <source>
        <dbReference type="Proteomes" id="UP000460718"/>
    </source>
</evidence>
<accession>A0A6A3KEC6</accession>
<feature type="region of interest" description="Disordered" evidence="1">
    <location>
        <begin position="374"/>
        <end position="396"/>
    </location>
</feature>
<feature type="compositionally biased region" description="Polar residues" evidence="1">
    <location>
        <begin position="497"/>
        <end position="507"/>
    </location>
</feature>
<dbReference type="EMBL" id="QXFW01000746">
    <property type="protein sequence ID" value="KAE9003938.1"/>
    <property type="molecule type" value="Genomic_DNA"/>
</dbReference>
<feature type="region of interest" description="Disordered" evidence="1">
    <location>
        <begin position="560"/>
        <end position="618"/>
    </location>
</feature>
<feature type="region of interest" description="Disordered" evidence="1">
    <location>
        <begin position="817"/>
        <end position="836"/>
    </location>
</feature>
<feature type="region of interest" description="Disordered" evidence="1">
    <location>
        <begin position="747"/>
        <end position="805"/>
    </location>
</feature>
<feature type="region of interest" description="Disordered" evidence="1">
    <location>
        <begin position="251"/>
        <end position="307"/>
    </location>
</feature>
<feature type="region of interest" description="Disordered" evidence="1">
    <location>
        <begin position="324"/>
        <end position="346"/>
    </location>
</feature>
<organism evidence="2 3">
    <name type="scientific">Phytophthora fragariae</name>
    <dbReference type="NCBI Taxonomy" id="53985"/>
    <lineage>
        <taxon>Eukaryota</taxon>
        <taxon>Sar</taxon>
        <taxon>Stramenopiles</taxon>
        <taxon>Oomycota</taxon>
        <taxon>Peronosporomycetes</taxon>
        <taxon>Peronosporales</taxon>
        <taxon>Peronosporaceae</taxon>
        <taxon>Phytophthora</taxon>
    </lineage>
</organism>
<feature type="compositionally biased region" description="Acidic residues" evidence="1">
    <location>
        <begin position="255"/>
        <end position="294"/>
    </location>
</feature>
<feature type="region of interest" description="Disordered" evidence="1">
    <location>
        <begin position="1003"/>
        <end position="1039"/>
    </location>
</feature>
<sequence length="1094" mass="119750">MDKKRPKKSAGRRGAPVATPEATFPRHGSWKQRSSRSSSVLWLKLNFTIKAARLQTLKRQKYQHLQEEALLKARGLLKNWEDGPVLLTEDLYSRARTEHDAQELINYTPEALALRFSLRNHPDVIDAVKQLWAVELPRDEMGCIDQNGYASLFRRIGRCLEPDATKRRLRRMEKTIQEDWRRDSKGEPVMAFANFFDSVFELADLWCETIDVDEYIAFLRTLVLRVSTVRRAKQDPNSEERRLLRPLTQIKAIDNDEESSSSEEELAPLEVVDDVVELSSGDDESDEDEEEDAADLPAQLPPPTTATHSMGFIATKVLQTFRAKTPPPPQIVHSTPDPVPEDRPRSRDRRASIITLGLGGLGGFAGFAGNDKEAEQNTLRGSSAKSRTTSARSRTPLTSVREFGLSNAEADEGVNAFVAMHRLRSAQPRTPVIVEDAPVSSAVPNSSVSLTIGRPIAALHQQKPQRQTKLFTAAFGAPKTGQTPGVAGLPAGGLHGTLTSSAPQLTPANDLKSGASRGGSQGARRSNLPSSRTQQRGDRGVIFEGSVQTKVTNKRLTALAVGSAKPSQSSSDNQEATGKKVNPYGAAEEEESALKSLSNDTQSEAHGPREYVSGMGFDTSGNELTNVGAASRVRNRADVLPVNPSLPFYTFEDNASPAKRLLPPVLVDSGIRGRSGARSGKSRRRGQGSAGRGGPGPDFSESYKTTGYLTGSLQAEIIARTQWNVAGSRSVGERALQQGATPLWFPLPGKEFRSHSRQSSSNLTLKKPRNLSPDDGYNDFTVSPWDAEFDHEPDDDLARAVPPPESARIPERVAIPAVTAPVSPTTPPTEQEEVDPAPPTISVVSSMVPLEPPSCVSELTTLPMEYHELVLGGSSISSYKGLSKTSSAPLSPTAAMTVPVKIPSREPQWMLHDAAKPPRTLLEDGVEGRTVAGSSPRSIFTALTSKRPRRERDADGEEDDSNLCPRFVEHLEMHGDRSATAPSPLFRTEKTKPRCTCNDDLEGDNDDLEFSPQCPRHGSLDNNRVEEGEQEEDLPQQESQVEDVTVIVNATRGLVLRPGSKDRLAAKRARYTQQATRSQMMRRRCQYTFAKHLD</sequence>
<feature type="compositionally biased region" description="Basic residues" evidence="1">
    <location>
        <begin position="1"/>
        <end position="11"/>
    </location>
</feature>
<protein>
    <submittedName>
        <fullName evidence="2">Uncharacterized protein</fullName>
    </submittedName>
</protein>